<evidence type="ECO:0000256" key="9">
    <source>
        <dbReference type="ARBA" id="ARBA00023172"/>
    </source>
</evidence>
<keyword evidence="8 12" id="KW-0175">Coiled coil</keyword>
<dbReference type="VEuPathDB" id="MicrosporidiaDB:VICG_00423"/>
<dbReference type="AlphaFoldDB" id="L2GPC1"/>
<dbReference type="GO" id="GO:0030915">
    <property type="term" value="C:Smc5-Smc6 complex"/>
    <property type="evidence" value="ECO:0007669"/>
    <property type="project" value="TreeGrafter"/>
</dbReference>
<keyword evidence="4" id="KW-0158">Chromosome</keyword>
<dbReference type="InterPro" id="IPR027417">
    <property type="entry name" value="P-loop_NTPase"/>
</dbReference>
<reference evidence="15" key="1">
    <citation type="submission" date="2011-05" db="EMBL/GenBank/DDBJ databases">
        <title>The genome sequence of Vittaforma corneae strain ATCC 50505.</title>
        <authorList>
            <consortium name="The Broad Institute Genome Sequencing Platform"/>
            <person name="Cuomo C."/>
            <person name="Didier E."/>
            <person name="Bowers L."/>
            <person name="Young S.K."/>
            <person name="Zeng Q."/>
            <person name="Gargeya S."/>
            <person name="Fitzgerald M."/>
            <person name="Haas B."/>
            <person name="Abouelleil A."/>
            <person name="Alvarado L."/>
            <person name="Arachchi H.M."/>
            <person name="Berlin A."/>
            <person name="Chapman S.B."/>
            <person name="Gearin G."/>
            <person name="Goldberg J."/>
            <person name="Griggs A."/>
            <person name="Gujja S."/>
            <person name="Hansen M."/>
            <person name="Heiman D."/>
            <person name="Howarth C."/>
            <person name="Larimer J."/>
            <person name="Lui A."/>
            <person name="MacDonald P.J.P."/>
            <person name="McCowen C."/>
            <person name="Montmayeur A."/>
            <person name="Murphy C."/>
            <person name="Neiman D."/>
            <person name="Pearson M."/>
            <person name="Priest M."/>
            <person name="Roberts A."/>
            <person name="Saif S."/>
            <person name="Shea T."/>
            <person name="Sisk P."/>
            <person name="Stolte C."/>
            <person name="Sykes S."/>
            <person name="Wortman J."/>
            <person name="Nusbaum C."/>
            <person name="Birren B."/>
        </authorList>
    </citation>
    <scope>NUCLEOTIDE SEQUENCE [LARGE SCALE GENOMIC DNA]</scope>
    <source>
        <strain evidence="15">ATCC 50505</strain>
    </source>
</reference>
<comment type="subcellular location">
    <subcellularLocation>
        <location evidence="2">Chromosome</location>
    </subcellularLocation>
    <subcellularLocation>
        <location evidence="1">Nucleus</location>
    </subcellularLocation>
</comment>
<evidence type="ECO:0000256" key="8">
    <source>
        <dbReference type="ARBA" id="ARBA00023054"/>
    </source>
</evidence>
<dbReference type="Gene3D" id="3.40.50.300">
    <property type="entry name" value="P-loop containing nucleotide triphosphate hydrolases"/>
    <property type="match status" value="1"/>
</dbReference>
<evidence type="ECO:0000256" key="6">
    <source>
        <dbReference type="ARBA" id="ARBA00022763"/>
    </source>
</evidence>
<dbReference type="OMA" id="NERIELH"/>
<dbReference type="SUPFAM" id="SSF52540">
    <property type="entry name" value="P-loop containing nucleoside triphosphate hydrolases"/>
    <property type="match status" value="1"/>
</dbReference>
<dbReference type="GO" id="GO:0005524">
    <property type="term" value="F:ATP binding"/>
    <property type="evidence" value="ECO:0007669"/>
    <property type="project" value="UniProtKB-KW"/>
</dbReference>
<evidence type="ECO:0000256" key="2">
    <source>
        <dbReference type="ARBA" id="ARBA00004286"/>
    </source>
</evidence>
<dbReference type="GO" id="GO:0035861">
    <property type="term" value="C:site of double-strand break"/>
    <property type="evidence" value="ECO:0007669"/>
    <property type="project" value="TreeGrafter"/>
</dbReference>
<proteinExistence type="inferred from homology"/>
<dbReference type="GO" id="GO:0016887">
    <property type="term" value="F:ATP hydrolysis activity"/>
    <property type="evidence" value="ECO:0007669"/>
    <property type="project" value="InterPro"/>
</dbReference>
<evidence type="ECO:0000259" key="13">
    <source>
        <dbReference type="Pfam" id="PF13476"/>
    </source>
</evidence>
<name>L2GPC1_VITCO</name>
<evidence type="ECO:0000256" key="12">
    <source>
        <dbReference type="SAM" id="Coils"/>
    </source>
</evidence>
<dbReference type="PANTHER" id="PTHR19306:SF6">
    <property type="entry name" value="STRUCTURAL MAINTENANCE OF CHROMOSOMES PROTEIN 6"/>
    <property type="match status" value="1"/>
</dbReference>
<keyword evidence="5" id="KW-0547">Nucleotide-binding</keyword>
<evidence type="ECO:0000256" key="1">
    <source>
        <dbReference type="ARBA" id="ARBA00004123"/>
    </source>
</evidence>
<keyword evidence="10" id="KW-0234">DNA repair</keyword>
<dbReference type="InterPro" id="IPR038729">
    <property type="entry name" value="Rad50/SbcC_AAA"/>
</dbReference>
<dbReference type="OrthoDB" id="10072614at2759"/>
<dbReference type="Proteomes" id="UP000011082">
    <property type="component" value="Unassembled WGS sequence"/>
</dbReference>
<dbReference type="PANTHER" id="PTHR19306">
    <property type="entry name" value="STRUCTURAL MAINTENANCE OF CHROMOSOMES 5,6 SMC5, SMC6"/>
    <property type="match status" value="1"/>
</dbReference>
<feature type="domain" description="Rad50/SbcC-type AAA" evidence="13">
    <location>
        <begin position="8"/>
        <end position="202"/>
    </location>
</feature>
<keyword evidence="11" id="KW-0539">Nucleus</keyword>
<feature type="coiled-coil region" evidence="12">
    <location>
        <begin position="235"/>
        <end position="368"/>
    </location>
</feature>
<accession>L2GPC1</accession>
<evidence type="ECO:0000313" key="14">
    <source>
        <dbReference type="EMBL" id="ELA42671.1"/>
    </source>
</evidence>
<evidence type="ECO:0000256" key="5">
    <source>
        <dbReference type="ARBA" id="ARBA00022741"/>
    </source>
</evidence>
<evidence type="ECO:0000256" key="11">
    <source>
        <dbReference type="ARBA" id="ARBA00023242"/>
    </source>
</evidence>
<dbReference type="GO" id="GO:0003697">
    <property type="term" value="F:single-stranded DNA binding"/>
    <property type="evidence" value="ECO:0007669"/>
    <property type="project" value="TreeGrafter"/>
</dbReference>
<evidence type="ECO:0000313" key="15">
    <source>
        <dbReference type="Proteomes" id="UP000011082"/>
    </source>
</evidence>
<dbReference type="EMBL" id="JH370131">
    <property type="protein sequence ID" value="ELA42671.1"/>
    <property type="molecule type" value="Genomic_DNA"/>
</dbReference>
<evidence type="ECO:0000256" key="7">
    <source>
        <dbReference type="ARBA" id="ARBA00022840"/>
    </source>
</evidence>
<dbReference type="HOGENOM" id="CLU_740105_0_0_1"/>
<gene>
    <name evidence="14" type="ORF">VICG_00423</name>
</gene>
<dbReference type="GO" id="GO:0000724">
    <property type="term" value="P:double-strand break repair via homologous recombination"/>
    <property type="evidence" value="ECO:0007669"/>
    <property type="project" value="TreeGrafter"/>
</dbReference>
<keyword evidence="15" id="KW-1185">Reference proteome</keyword>
<protein>
    <recommendedName>
        <fullName evidence="13">Rad50/SbcC-type AAA domain-containing protein</fullName>
    </recommendedName>
</protein>
<organism evidence="14 15">
    <name type="scientific">Vittaforma corneae (strain ATCC 50505)</name>
    <name type="common">Microsporidian parasite</name>
    <name type="synonym">Nosema corneum</name>
    <dbReference type="NCBI Taxonomy" id="993615"/>
    <lineage>
        <taxon>Eukaryota</taxon>
        <taxon>Fungi</taxon>
        <taxon>Fungi incertae sedis</taxon>
        <taxon>Microsporidia</taxon>
        <taxon>Nosematidae</taxon>
        <taxon>Vittaforma</taxon>
    </lineage>
</organism>
<keyword evidence="9" id="KW-0233">DNA recombination</keyword>
<feature type="coiled-coil region" evidence="12">
    <location>
        <begin position="170"/>
        <end position="204"/>
    </location>
</feature>
<keyword evidence="7" id="KW-0067">ATP-binding</keyword>
<comment type="similarity">
    <text evidence="3">Belongs to the SMC family. SMC6 subfamily.</text>
</comment>
<dbReference type="InParanoid" id="L2GPC1"/>
<dbReference type="STRING" id="993615.L2GPC1"/>
<dbReference type="Pfam" id="PF13476">
    <property type="entry name" value="AAA_23"/>
    <property type="match status" value="1"/>
</dbReference>
<dbReference type="GeneID" id="19881141"/>
<dbReference type="GO" id="GO:0003684">
    <property type="term" value="F:damaged DNA binding"/>
    <property type="evidence" value="ECO:0007669"/>
    <property type="project" value="TreeGrafter"/>
</dbReference>
<dbReference type="GO" id="GO:0005634">
    <property type="term" value="C:nucleus"/>
    <property type="evidence" value="ECO:0007669"/>
    <property type="project" value="UniProtKB-SubCell"/>
</dbReference>
<evidence type="ECO:0000256" key="10">
    <source>
        <dbReference type="ARBA" id="ARBA00023204"/>
    </source>
</evidence>
<evidence type="ECO:0000256" key="3">
    <source>
        <dbReference type="ARBA" id="ARBA00006793"/>
    </source>
</evidence>
<sequence>MKSITIQSIELVNFMCHDNLKIGFDKMITCIGGRNGSGKSAVMIALGILFGQRAQTLERGSSYANLIKTGANQATIKVAINNYLRYKLERYGDKIVIEKKLRAKYTKVSIFNSYGKVFNIGKNELENIIEKYGLKFDNPLNFLTQEKSKRFLNVARPEDLYEFYYLGTEFKNIEEELQESMNILEEMKKKVEETAEKQDNIETKLLVQKKNLSFLDFDSDAALRQLEIEEKWLNVKDLRSKVEKLDKTIEDNDRQIHENEEERRLLCSILQEAVQEESIKELDEELSKLKVQAHDVSTELAEYVIERDRAAEHIEKIRNKSNIRALEKELLEYEKELLEKRSQLCSLENERENALKAYNDEKKRNEENEQHSFN</sequence>
<evidence type="ECO:0000256" key="4">
    <source>
        <dbReference type="ARBA" id="ARBA00022454"/>
    </source>
</evidence>
<dbReference type="RefSeq" id="XP_007603876.1">
    <property type="nucleotide sequence ID" value="XM_007603814.1"/>
</dbReference>
<keyword evidence="6" id="KW-0227">DNA damage</keyword>